<feature type="region of interest" description="Disordered" evidence="1">
    <location>
        <begin position="238"/>
        <end position="258"/>
    </location>
</feature>
<keyword evidence="4" id="KW-1185">Reference proteome</keyword>
<feature type="domain" description="VQ" evidence="2">
    <location>
        <begin position="69"/>
        <end position="93"/>
    </location>
</feature>
<protein>
    <recommendedName>
        <fullName evidence="2">VQ domain-containing protein</fullName>
    </recommendedName>
</protein>
<feature type="compositionally biased region" description="Basic residues" evidence="1">
    <location>
        <begin position="26"/>
        <end position="35"/>
    </location>
</feature>
<feature type="compositionally biased region" description="Polar residues" evidence="1">
    <location>
        <begin position="111"/>
        <end position="122"/>
    </location>
</feature>
<sequence length="293" mass="31270">DGNGGNGNDGGGGNRGEIFLKNLNRNSHRIGKPVRKPLPPQAAAVVEAYTTVQIMDPNPQNPGAALSQQPPVYNINKNDFRDVVQKLTGSPAHERLPSSSPPPPAPPPQPLVSQTRPSSSRLQRIRPPPLVQISSRPQLTQILPRPIMDAGARAPSEATQFQQQQQLFTPLPPLPSVHTAAESPISAYMRFLHNSNSSTAQSPLWNTAAAIVPQNEFGQRPSLQPMESPVSAYLRLIHTSNPSSQPPPPLPALPPSPVPFGCAPSPSFLLSPTGQLGLPQLPLSPTLPLPSPR</sequence>
<feature type="region of interest" description="Disordered" evidence="1">
    <location>
        <begin position="54"/>
        <end position="73"/>
    </location>
</feature>
<feature type="region of interest" description="Disordered" evidence="1">
    <location>
        <begin position="91"/>
        <end position="129"/>
    </location>
</feature>
<dbReference type="PANTHER" id="PTHR33783:SF4">
    <property type="entry name" value="VQ MOTIF-CONTAINING PROTEIN 9"/>
    <property type="match status" value="1"/>
</dbReference>
<feature type="compositionally biased region" description="Pro residues" evidence="1">
    <location>
        <begin position="244"/>
        <end position="258"/>
    </location>
</feature>
<dbReference type="AlphaFoldDB" id="S8CII7"/>
<evidence type="ECO:0000256" key="1">
    <source>
        <dbReference type="SAM" id="MobiDB-lite"/>
    </source>
</evidence>
<dbReference type="OrthoDB" id="907635at2759"/>
<evidence type="ECO:0000259" key="2">
    <source>
        <dbReference type="Pfam" id="PF05678"/>
    </source>
</evidence>
<feature type="compositionally biased region" description="Gly residues" evidence="1">
    <location>
        <begin position="1"/>
        <end position="15"/>
    </location>
</feature>
<feature type="compositionally biased region" description="Low complexity" evidence="1">
    <location>
        <begin position="271"/>
        <end position="284"/>
    </location>
</feature>
<dbReference type="InterPro" id="IPR039612">
    <property type="entry name" value="VQ_5/9/14"/>
</dbReference>
<comment type="caution">
    <text evidence="3">The sequence shown here is derived from an EMBL/GenBank/DDBJ whole genome shotgun (WGS) entry which is preliminary data.</text>
</comment>
<evidence type="ECO:0000313" key="3">
    <source>
        <dbReference type="EMBL" id="EPS66540.1"/>
    </source>
</evidence>
<dbReference type="InterPro" id="IPR008889">
    <property type="entry name" value="VQ"/>
</dbReference>
<dbReference type="Pfam" id="PF05678">
    <property type="entry name" value="VQ"/>
    <property type="match status" value="1"/>
</dbReference>
<accession>S8CII7</accession>
<feature type="compositionally biased region" description="Pro residues" evidence="1">
    <location>
        <begin position="99"/>
        <end position="110"/>
    </location>
</feature>
<feature type="region of interest" description="Disordered" evidence="1">
    <location>
        <begin position="271"/>
        <end position="293"/>
    </location>
</feature>
<dbReference type="EMBL" id="AUSU01003630">
    <property type="protein sequence ID" value="EPS66540.1"/>
    <property type="molecule type" value="Genomic_DNA"/>
</dbReference>
<dbReference type="Proteomes" id="UP000015453">
    <property type="component" value="Unassembled WGS sequence"/>
</dbReference>
<proteinExistence type="predicted"/>
<feature type="non-terminal residue" evidence="3">
    <location>
        <position position="1"/>
    </location>
</feature>
<name>S8CII7_9LAMI</name>
<evidence type="ECO:0000313" key="4">
    <source>
        <dbReference type="Proteomes" id="UP000015453"/>
    </source>
</evidence>
<gene>
    <name evidence="3" type="ORF">M569_08236</name>
</gene>
<feature type="region of interest" description="Disordered" evidence="1">
    <location>
        <begin position="1"/>
        <end position="38"/>
    </location>
</feature>
<dbReference type="PANTHER" id="PTHR33783">
    <property type="entry name" value="PROTEIN HAIKU1"/>
    <property type="match status" value="1"/>
</dbReference>
<organism evidence="3 4">
    <name type="scientific">Genlisea aurea</name>
    <dbReference type="NCBI Taxonomy" id="192259"/>
    <lineage>
        <taxon>Eukaryota</taxon>
        <taxon>Viridiplantae</taxon>
        <taxon>Streptophyta</taxon>
        <taxon>Embryophyta</taxon>
        <taxon>Tracheophyta</taxon>
        <taxon>Spermatophyta</taxon>
        <taxon>Magnoliopsida</taxon>
        <taxon>eudicotyledons</taxon>
        <taxon>Gunneridae</taxon>
        <taxon>Pentapetalae</taxon>
        <taxon>asterids</taxon>
        <taxon>lamiids</taxon>
        <taxon>Lamiales</taxon>
        <taxon>Lentibulariaceae</taxon>
        <taxon>Genlisea</taxon>
    </lineage>
</organism>
<reference evidence="3 4" key="1">
    <citation type="journal article" date="2013" name="BMC Genomics">
        <title>The miniature genome of a carnivorous plant Genlisea aurea contains a low number of genes and short non-coding sequences.</title>
        <authorList>
            <person name="Leushkin E.V."/>
            <person name="Sutormin R.A."/>
            <person name="Nabieva E.R."/>
            <person name="Penin A.A."/>
            <person name="Kondrashov A.S."/>
            <person name="Logacheva M.D."/>
        </authorList>
    </citation>
    <scope>NUCLEOTIDE SEQUENCE [LARGE SCALE GENOMIC DNA]</scope>
</reference>